<keyword evidence="2" id="KW-1185">Reference proteome</keyword>
<name>A0A2I0IJW1_PUNGR</name>
<dbReference type="Proteomes" id="UP000233551">
    <property type="component" value="Unassembled WGS sequence"/>
</dbReference>
<organism evidence="1 2">
    <name type="scientific">Punica granatum</name>
    <name type="common">Pomegranate</name>
    <dbReference type="NCBI Taxonomy" id="22663"/>
    <lineage>
        <taxon>Eukaryota</taxon>
        <taxon>Viridiplantae</taxon>
        <taxon>Streptophyta</taxon>
        <taxon>Embryophyta</taxon>
        <taxon>Tracheophyta</taxon>
        <taxon>Spermatophyta</taxon>
        <taxon>Magnoliopsida</taxon>
        <taxon>eudicotyledons</taxon>
        <taxon>Gunneridae</taxon>
        <taxon>Pentapetalae</taxon>
        <taxon>rosids</taxon>
        <taxon>malvids</taxon>
        <taxon>Myrtales</taxon>
        <taxon>Lythraceae</taxon>
        <taxon>Punica</taxon>
    </lineage>
</organism>
<accession>A0A2I0IJW1</accession>
<dbReference type="InterPro" id="IPR021763">
    <property type="entry name" value="DUF3326"/>
</dbReference>
<comment type="caution">
    <text evidence="1">The sequence shown here is derived from an EMBL/GenBank/DDBJ whole genome shotgun (WGS) entry which is preliminary data.</text>
</comment>
<dbReference type="AlphaFoldDB" id="A0A2I0IJW1"/>
<evidence type="ECO:0000313" key="1">
    <source>
        <dbReference type="EMBL" id="PKI44275.1"/>
    </source>
</evidence>
<reference evidence="1 2" key="1">
    <citation type="submission" date="2017-11" db="EMBL/GenBank/DDBJ databases">
        <title>De-novo sequencing of pomegranate (Punica granatum L.) genome.</title>
        <authorList>
            <person name="Akparov Z."/>
            <person name="Amiraslanov A."/>
            <person name="Hajiyeva S."/>
            <person name="Abbasov M."/>
            <person name="Kaur K."/>
            <person name="Hamwieh A."/>
            <person name="Solovyev V."/>
            <person name="Salamov A."/>
            <person name="Braich B."/>
            <person name="Kosarev P."/>
            <person name="Mahmoud A."/>
            <person name="Hajiyev E."/>
            <person name="Babayeva S."/>
            <person name="Izzatullayeva V."/>
            <person name="Mammadov A."/>
            <person name="Mammadov A."/>
            <person name="Sharifova S."/>
            <person name="Ojaghi J."/>
            <person name="Eynullazada K."/>
            <person name="Bayramov B."/>
            <person name="Abdulazimova A."/>
            <person name="Shahmuradov I."/>
        </authorList>
    </citation>
    <scope>NUCLEOTIDE SEQUENCE [LARGE SCALE GENOMIC DNA]</scope>
    <source>
        <strain evidence="2">cv. AG2017</strain>
        <tissue evidence="1">Leaf</tissue>
    </source>
</reference>
<dbReference type="STRING" id="22663.A0A2I0IJW1"/>
<protein>
    <submittedName>
        <fullName evidence="1">Uncharacterized protein</fullName>
    </submittedName>
</protein>
<sequence>MEEETRIRHLQVADAARASLGLPVLEYIVTDTPLESGQSTGKIKHPGSLLRAVEPLVSQSKVDAVAVMRHFPDDDVGYSNDYRQGMGIDDIAGVEAIISHLVVKEFQLPCAHAPALSPLPLSTSLRPKSVQKRSSDAFALFLSFC</sequence>
<dbReference type="EMBL" id="PGOL01002924">
    <property type="protein sequence ID" value="PKI44275.1"/>
    <property type="molecule type" value="Genomic_DNA"/>
</dbReference>
<proteinExistence type="predicted"/>
<dbReference type="PANTHER" id="PTHR36891">
    <property type="entry name" value="OS01G0127400 PROTEIN"/>
    <property type="match status" value="1"/>
</dbReference>
<dbReference type="PANTHER" id="PTHR36891:SF1">
    <property type="entry name" value="OS01G0127400 PROTEIN"/>
    <property type="match status" value="1"/>
</dbReference>
<gene>
    <name evidence="1" type="ORF">CRG98_035349</name>
</gene>
<dbReference type="Pfam" id="PF11805">
    <property type="entry name" value="DUF3326"/>
    <property type="match status" value="1"/>
</dbReference>
<evidence type="ECO:0000313" key="2">
    <source>
        <dbReference type="Proteomes" id="UP000233551"/>
    </source>
</evidence>